<reference evidence="1 2" key="1">
    <citation type="submission" date="2020-08" db="EMBL/GenBank/DDBJ databases">
        <title>The Agave Microbiome: Exploring the role of microbial communities in plant adaptations to desert environments.</title>
        <authorList>
            <person name="Partida-Martinez L.P."/>
        </authorList>
    </citation>
    <scope>NUCLEOTIDE SEQUENCE [LARGE SCALE GENOMIC DNA]</scope>
    <source>
        <strain evidence="1 2">RAS26</strain>
    </source>
</reference>
<accession>A0A7W4UDJ6</accession>
<organism evidence="1 2">
    <name type="scientific">Cellulomonas cellasea</name>
    <dbReference type="NCBI Taxonomy" id="43670"/>
    <lineage>
        <taxon>Bacteria</taxon>
        <taxon>Bacillati</taxon>
        <taxon>Actinomycetota</taxon>
        <taxon>Actinomycetes</taxon>
        <taxon>Micrococcales</taxon>
        <taxon>Cellulomonadaceae</taxon>
        <taxon>Cellulomonas</taxon>
    </lineage>
</organism>
<comment type="caution">
    <text evidence="1">The sequence shown here is derived from an EMBL/GenBank/DDBJ whole genome shotgun (WGS) entry which is preliminary data.</text>
</comment>
<sequence length="88" mass="9181">MRLHREIPEQRLRSSLEFLMTAPSGLVPTGALAGLRFEARDIDVAHGAGPVVSGTAEALLLACTGRTAALGSLVGDGVPTLRDRLTTT</sequence>
<evidence type="ECO:0000313" key="1">
    <source>
        <dbReference type="EMBL" id="MBB2922206.1"/>
    </source>
</evidence>
<dbReference type="EMBL" id="JACHVX010000002">
    <property type="protein sequence ID" value="MBB2922206.1"/>
    <property type="molecule type" value="Genomic_DNA"/>
</dbReference>
<protein>
    <submittedName>
        <fullName evidence="1">Uncharacterized protein</fullName>
    </submittedName>
</protein>
<dbReference type="RefSeq" id="WP_221196171.1">
    <property type="nucleotide sequence ID" value="NZ_JACHVX010000002.1"/>
</dbReference>
<dbReference type="Proteomes" id="UP000518206">
    <property type="component" value="Unassembled WGS sequence"/>
</dbReference>
<proteinExistence type="predicted"/>
<gene>
    <name evidence="1" type="ORF">FHR80_001118</name>
</gene>
<reference evidence="1 2" key="2">
    <citation type="submission" date="2020-08" db="EMBL/GenBank/DDBJ databases">
        <authorList>
            <person name="Partida-Martinez L."/>
            <person name="Huntemann M."/>
            <person name="Clum A."/>
            <person name="Wang J."/>
            <person name="Palaniappan K."/>
            <person name="Ritter S."/>
            <person name="Chen I.-M."/>
            <person name="Stamatis D."/>
            <person name="Reddy T."/>
            <person name="O'Malley R."/>
            <person name="Daum C."/>
            <person name="Shapiro N."/>
            <person name="Ivanova N."/>
            <person name="Kyrpides N."/>
            <person name="Woyke T."/>
        </authorList>
    </citation>
    <scope>NUCLEOTIDE SEQUENCE [LARGE SCALE GENOMIC DNA]</scope>
    <source>
        <strain evidence="1 2">RAS26</strain>
    </source>
</reference>
<evidence type="ECO:0000313" key="2">
    <source>
        <dbReference type="Proteomes" id="UP000518206"/>
    </source>
</evidence>
<dbReference type="AlphaFoldDB" id="A0A7W4UDJ6"/>
<name>A0A7W4UDJ6_9CELL</name>